<dbReference type="InterPro" id="IPR010982">
    <property type="entry name" value="Lambda_DNA-bd_dom_sf"/>
</dbReference>
<dbReference type="Gene3D" id="1.10.260.40">
    <property type="entry name" value="lambda repressor-like DNA-binding domains"/>
    <property type="match status" value="1"/>
</dbReference>
<comment type="caution">
    <text evidence="2">The sequence shown here is derived from an EMBL/GenBank/DDBJ whole genome shotgun (WGS) entry which is preliminary data.</text>
</comment>
<dbReference type="RefSeq" id="WP_380189273.1">
    <property type="nucleotide sequence ID" value="NZ_JBHTBQ010000044.1"/>
</dbReference>
<evidence type="ECO:0000313" key="3">
    <source>
        <dbReference type="Proteomes" id="UP001596473"/>
    </source>
</evidence>
<dbReference type="SUPFAM" id="SSF47413">
    <property type="entry name" value="lambda repressor-like DNA-binding domains"/>
    <property type="match status" value="1"/>
</dbReference>
<dbReference type="CDD" id="cd00093">
    <property type="entry name" value="HTH_XRE"/>
    <property type="match status" value="1"/>
</dbReference>
<dbReference type="Gene3D" id="3.30.450.180">
    <property type="match status" value="1"/>
</dbReference>
<evidence type="ECO:0000259" key="1">
    <source>
        <dbReference type="SMART" id="SM00530"/>
    </source>
</evidence>
<dbReference type="Pfam" id="PF17765">
    <property type="entry name" value="MLTR_LBD"/>
    <property type="match status" value="1"/>
</dbReference>
<dbReference type="EMBL" id="JBHTBQ010000044">
    <property type="protein sequence ID" value="MFC7421733.1"/>
    <property type="molecule type" value="Genomic_DNA"/>
</dbReference>
<dbReference type="PANTHER" id="PTHR35010">
    <property type="entry name" value="BLL4672 PROTEIN-RELATED"/>
    <property type="match status" value="1"/>
</dbReference>
<protein>
    <submittedName>
        <fullName evidence="2">Helix-turn-helix transcriptional regulator</fullName>
    </submittedName>
</protein>
<feature type="domain" description="HTH cro/C1-type" evidence="1">
    <location>
        <begin position="14"/>
        <end position="86"/>
    </location>
</feature>
<reference evidence="3" key="1">
    <citation type="journal article" date="2019" name="Int. J. Syst. Evol. Microbiol.">
        <title>The Global Catalogue of Microorganisms (GCM) 10K type strain sequencing project: providing services to taxonomists for standard genome sequencing and annotation.</title>
        <authorList>
            <consortium name="The Broad Institute Genomics Platform"/>
            <consortium name="The Broad Institute Genome Sequencing Center for Infectious Disease"/>
            <person name="Wu L."/>
            <person name="Ma J."/>
        </authorList>
    </citation>
    <scope>NUCLEOTIDE SEQUENCE [LARGE SCALE GENOMIC DNA]</scope>
    <source>
        <strain evidence="3">CCUG 62945</strain>
    </source>
</reference>
<dbReference type="InterPro" id="IPR041413">
    <property type="entry name" value="MLTR_LBD"/>
</dbReference>
<proteinExistence type="predicted"/>
<dbReference type="Proteomes" id="UP001596473">
    <property type="component" value="Unassembled WGS sequence"/>
</dbReference>
<dbReference type="InterPro" id="IPR001387">
    <property type="entry name" value="Cro/C1-type_HTH"/>
</dbReference>
<gene>
    <name evidence="2" type="ORF">ACFQNF_17875</name>
</gene>
<dbReference type="Pfam" id="PF13560">
    <property type="entry name" value="HTH_31"/>
    <property type="match status" value="1"/>
</dbReference>
<organism evidence="2 3">
    <name type="scientific">Iodobacter arcticus</name>
    <dbReference type="NCBI Taxonomy" id="590593"/>
    <lineage>
        <taxon>Bacteria</taxon>
        <taxon>Pseudomonadati</taxon>
        <taxon>Pseudomonadota</taxon>
        <taxon>Betaproteobacteria</taxon>
        <taxon>Neisseriales</taxon>
        <taxon>Chitinibacteraceae</taxon>
        <taxon>Iodobacter</taxon>
    </lineage>
</organism>
<evidence type="ECO:0000313" key="2">
    <source>
        <dbReference type="EMBL" id="MFC7421733.1"/>
    </source>
</evidence>
<accession>A0ABW2R1V3</accession>
<name>A0ABW2R1V3_9NEIS</name>
<dbReference type="SMART" id="SM00530">
    <property type="entry name" value="HTH_XRE"/>
    <property type="match status" value="1"/>
</dbReference>
<sequence>MRTLERTREDLAAFLRARRERLSPVDVGLPIGRRRRCPGLRREEVAALAGVGLTWYTWLEQGRDIGVSATFLDNLARVLKLDATERRHLFLLAHERPPAEPGKTWCVVPSLVRRLMHDLTPHPAYVLNLRWDVLAFNAAADQLFAFDVHPPQRRNMLWLLFTDPTLHECFVDWEGQAKQILSSFRRDFARGAQEAGIHELVDELEQVSPEFKTWWRQHEVHAPCSGVRKLMVDGNAESFEHTSLTVDEDRHLRLVVYARQQDDSASE</sequence>
<keyword evidence="3" id="KW-1185">Reference proteome</keyword>